<evidence type="ECO:0008006" key="4">
    <source>
        <dbReference type="Google" id="ProtNLM"/>
    </source>
</evidence>
<evidence type="ECO:0000313" key="3">
    <source>
        <dbReference type="Proteomes" id="UP000605990"/>
    </source>
</evidence>
<evidence type="ECO:0000256" key="1">
    <source>
        <dbReference type="SAM" id="SignalP"/>
    </source>
</evidence>
<feature type="chain" id="PRO_5047484587" description="DUF4296 domain-containing protein" evidence="1">
    <location>
        <begin position="20"/>
        <end position="108"/>
    </location>
</feature>
<keyword evidence="1" id="KW-0732">Signal</keyword>
<accession>A0ABR7J1P5</accession>
<evidence type="ECO:0000313" key="2">
    <source>
        <dbReference type="EMBL" id="MBC5835990.1"/>
    </source>
</evidence>
<reference evidence="2 3" key="1">
    <citation type="submission" date="2020-08" db="EMBL/GenBank/DDBJ databases">
        <title>Description of novel Flavobacterium F-408 isolate.</title>
        <authorList>
            <person name="Saticioglu I.B."/>
            <person name="Duman M."/>
            <person name="Altun S."/>
        </authorList>
    </citation>
    <scope>NUCLEOTIDE SEQUENCE [LARGE SCALE GENOMIC DNA]</scope>
    <source>
        <strain evidence="2 3">F-408</strain>
    </source>
</reference>
<proteinExistence type="predicted"/>
<dbReference type="EMBL" id="JACRUN010000009">
    <property type="protein sequence ID" value="MBC5835990.1"/>
    <property type="molecule type" value="Genomic_DNA"/>
</dbReference>
<feature type="signal peptide" evidence="1">
    <location>
        <begin position="1"/>
        <end position="19"/>
    </location>
</feature>
<organism evidence="2 3">
    <name type="scientific">Flavobacterium bernardetii</name>
    <dbReference type="NCBI Taxonomy" id="2813823"/>
    <lineage>
        <taxon>Bacteria</taxon>
        <taxon>Pseudomonadati</taxon>
        <taxon>Bacteroidota</taxon>
        <taxon>Flavobacteriia</taxon>
        <taxon>Flavobacteriales</taxon>
        <taxon>Flavobacteriaceae</taxon>
        <taxon>Flavobacterium</taxon>
    </lineage>
</organism>
<comment type="caution">
    <text evidence="2">The sequence shown here is derived from an EMBL/GenBank/DDBJ whole genome shotgun (WGS) entry which is preliminary data.</text>
</comment>
<dbReference type="Proteomes" id="UP000605990">
    <property type="component" value="Unassembled WGS sequence"/>
</dbReference>
<sequence length="108" mass="12794">MKKIIALLFFLSFTQMSMSQDLTKDFKLFAKKDLEILKTVVSVGVEQEQPILDFFYKKYKQYSIYSLTVERKKEIALEFEQELKLLIYPNEVSKLEKNSKVLKKLVSE</sequence>
<protein>
    <recommendedName>
        <fullName evidence="4">DUF4296 domain-containing protein</fullName>
    </recommendedName>
</protein>
<keyword evidence="3" id="KW-1185">Reference proteome</keyword>
<gene>
    <name evidence="2" type="ORF">H8R27_13935</name>
</gene>
<dbReference type="RefSeq" id="WP_166130348.1">
    <property type="nucleotide sequence ID" value="NZ_JAANOQ010000008.1"/>
</dbReference>
<name>A0ABR7J1P5_9FLAO</name>